<dbReference type="RefSeq" id="WP_209214115.1">
    <property type="nucleotide sequence ID" value="NZ_JAFFZM010000025.1"/>
</dbReference>
<organism evidence="1 2">
    <name type="scientific">Streptomyces smyrnaeus</name>
    <dbReference type="NCBI Taxonomy" id="1387713"/>
    <lineage>
        <taxon>Bacteria</taxon>
        <taxon>Bacillati</taxon>
        <taxon>Actinomycetota</taxon>
        <taxon>Actinomycetes</taxon>
        <taxon>Kitasatosporales</taxon>
        <taxon>Streptomycetaceae</taxon>
        <taxon>Streptomyces</taxon>
    </lineage>
</organism>
<dbReference type="GeneID" id="96262955"/>
<reference evidence="1 2" key="1">
    <citation type="submission" date="2021-02" db="EMBL/GenBank/DDBJ databases">
        <title>Streptomyces spirodelae sp. nov., isolated from duckweed.</title>
        <authorList>
            <person name="Saimee Y."/>
            <person name="Duangmal K."/>
        </authorList>
    </citation>
    <scope>NUCLEOTIDE SEQUENCE [LARGE SCALE GENOMIC DNA]</scope>
    <source>
        <strain evidence="1 2">DSM 42105</strain>
    </source>
</reference>
<sequence>MIGSALPVAPSADEIAHLLKSVDEKPLLLAERAEVPVDTALAGTTMVVTRRYDP</sequence>
<evidence type="ECO:0000313" key="1">
    <source>
        <dbReference type="EMBL" id="MBO8202589.1"/>
    </source>
</evidence>
<proteinExistence type="predicted"/>
<accession>A0ABS3Y4K2</accession>
<comment type="caution">
    <text evidence="1">The sequence shown here is derived from an EMBL/GenBank/DDBJ whole genome shotgun (WGS) entry which is preliminary data.</text>
</comment>
<dbReference type="EMBL" id="JAFFZM010000025">
    <property type="protein sequence ID" value="MBO8202589.1"/>
    <property type="molecule type" value="Genomic_DNA"/>
</dbReference>
<gene>
    <name evidence="1" type="ORF">JW613_30540</name>
</gene>
<evidence type="ECO:0000313" key="2">
    <source>
        <dbReference type="Proteomes" id="UP000721954"/>
    </source>
</evidence>
<keyword evidence="2" id="KW-1185">Reference proteome</keyword>
<name>A0ABS3Y4K2_9ACTN</name>
<dbReference type="Proteomes" id="UP000721954">
    <property type="component" value="Unassembled WGS sequence"/>
</dbReference>
<protein>
    <submittedName>
        <fullName evidence="1">Uncharacterized protein</fullName>
    </submittedName>
</protein>